<gene>
    <name evidence="1" type="ORF">GCM10011320_15620</name>
</gene>
<protein>
    <submittedName>
        <fullName evidence="1">Uncharacterized protein</fullName>
    </submittedName>
</protein>
<evidence type="ECO:0000313" key="2">
    <source>
        <dbReference type="Proteomes" id="UP000661507"/>
    </source>
</evidence>
<reference evidence="1" key="1">
    <citation type="journal article" date="2014" name="Int. J. Syst. Evol. Microbiol.">
        <title>Complete genome sequence of Corynebacterium casei LMG S-19264T (=DSM 44701T), isolated from a smear-ripened cheese.</title>
        <authorList>
            <consortium name="US DOE Joint Genome Institute (JGI-PGF)"/>
            <person name="Walter F."/>
            <person name="Albersmeier A."/>
            <person name="Kalinowski J."/>
            <person name="Ruckert C."/>
        </authorList>
    </citation>
    <scope>NUCLEOTIDE SEQUENCE</scope>
    <source>
        <strain evidence="1">CGMCC 1.3617</strain>
    </source>
</reference>
<accession>A0A917NMQ8</accession>
<proteinExistence type="predicted"/>
<evidence type="ECO:0000313" key="1">
    <source>
        <dbReference type="EMBL" id="GGJ09502.1"/>
    </source>
</evidence>
<organism evidence="1 2">
    <name type="scientific">Neoroseomonas lacus</name>
    <dbReference type="NCBI Taxonomy" id="287609"/>
    <lineage>
        <taxon>Bacteria</taxon>
        <taxon>Pseudomonadati</taxon>
        <taxon>Pseudomonadota</taxon>
        <taxon>Alphaproteobacteria</taxon>
        <taxon>Acetobacterales</taxon>
        <taxon>Acetobacteraceae</taxon>
        <taxon>Neoroseomonas</taxon>
    </lineage>
</organism>
<dbReference type="AlphaFoldDB" id="A0A917NMQ8"/>
<dbReference type="EMBL" id="BMKW01000003">
    <property type="protein sequence ID" value="GGJ09502.1"/>
    <property type="molecule type" value="Genomic_DNA"/>
</dbReference>
<keyword evidence="2" id="KW-1185">Reference proteome</keyword>
<name>A0A917NMQ8_9PROT</name>
<sequence length="72" mass="7581">MEAMETKARALRRLEQAGRQLVGGPTHDAVLRRIVDGFGMMRAAPGANPADLASLTEILAGPEAALRLLDAA</sequence>
<reference evidence="1" key="2">
    <citation type="submission" date="2020-09" db="EMBL/GenBank/DDBJ databases">
        <authorList>
            <person name="Sun Q."/>
            <person name="Zhou Y."/>
        </authorList>
    </citation>
    <scope>NUCLEOTIDE SEQUENCE</scope>
    <source>
        <strain evidence="1">CGMCC 1.3617</strain>
    </source>
</reference>
<dbReference type="Proteomes" id="UP000661507">
    <property type="component" value="Unassembled WGS sequence"/>
</dbReference>
<comment type="caution">
    <text evidence="1">The sequence shown here is derived from an EMBL/GenBank/DDBJ whole genome shotgun (WGS) entry which is preliminary data.</text>
</comment>